<dbReference type="RefSeq" id="WP_032933070.1">
    <property type="nucleotide sequence ID" value="NZ_LZTH01000023.1"/>
</dbReference>
<evidence type="ECO:0000313" key="4">
    <source>
        <dbReference type="EMBL" id="OBP69634.1"/>
    </source>
</evidence>
<sequence length="488" mass="52639">MKLFIAGLDTETNTFSPIRTGHDAFVEGQVAHGDATTKPLNCCSSQLFVWHNAARERGWAVVESLCAVAEPGGTTTRSVYEDFRSEILRDLKAAMPVDAVLLALHGACVAEGYDDVEGDLLAHVRALVGPDIPIGAELDLHCHLTRRMMESATMIVAYMEYPHTDIEERAGHLFELMVKVLAGEIRPVMALFDCRMIGTFRPHQQPLRGLVDRMKASQGRDGILSVSFGHGFPWGDVADVGAKMLVVADRDAGKAHQVASAFGREIFALRNALEPHHLTIDDALDRAMATDGGPVVLADVSDNAGGGAPGDSTFIIRRVIERGIRDVASCLYWDPIAVRLCQAAGEGATLPLRIGGKIGAASGEPLDLNVTVRRIASGITQRFGAVPLPIGDAAWVSADGIDLVINSVRTQTFHPECMTALGLDPATRKIVVVKSSNHFRAGFEPIAKDILYVAAPGALQPNFRDLAYTKLRQPYWPKVAEPFADLAL</sequence>
<keyword evidence="1" id="KW-0479">Metal-binding</keyword>
<dbReference type="AlphaFoldDB" id="A0A1A5I059"/>
<dbReference type="PIRSF" id="PIRSF012702">
    <property type="entry name" value="UCP012702"/>
    <property type="match status" value="1"/>
</dbReference>
<keyword evidence="1" id="KW-0645">Protease</keyword>
<comment type="cofactor">
    <cofactor evidence="1">
        <name>Zn(2+)</name>
        <dbReference type="ChEBI" id="CHEBI:29105"/>
    </cofactor>
    <text evidence="1">Binds 1 zinc ion per subunit.</text>
</comment>
<dbReference type="InterPro" id="IPR015995">
    <property type="entry name" value="MlrC_N"/>
</dbReference>
<feature type="domain" description="Microcystin LR degradation protein MlrC C-terminal" evidence="2">
    <location>
        <begin position="297"/>
        <end position="470"/>
    </location>
</feature>
<evidence type="ECO:0000313" key="5">
    <source>
        <dbReference type="Proteomes" id="UP000093748"/>
    </source>
</evidence>
<dbReference type="GO" id="GO:0046872">
    <property type="term" value="F:metal ion binding"/>
    <property type="evidence" value="ECO:0007669"/>
    <property type="project" value="UniProtKB-KW"/>
</dbReference>
<dbReference type="GeneID" id="66685853"/>
<comment type="caution">
    <text evidence="4">The sequence shown here is derived from an EMBL/GenBank/DDBJ whole genome shotgun (WGS) entry which is preliminary data.</text>
</comment>
<comment type="similarity">
    <text evidence="1">Belongs to the peptidase M81 family.</text>
</comment>
<accession>A0A1A5I059</accession>
<keyword evidence="1" id="KW-0378">Hydrolase</keyword>
<organism evidence="4 5">
    <name type="scientific">Rhizobium loti</name>
    <name type="common">Mesorhizobium loti</name>
    <dbReference type="NCBI Taxonomy" id="381"/>
    <lineage>
        <taxon>Bacteria</taxon>
        <taxon>Pseudomonadati</taxon>
        <taxon>Pseudomonadota</taxon>
        <taxon>Alphaproteobacteria</taxon>
        <taxon>Hyphomicrobiales</taxon>
        <taxon>Phyllobacteriaceae</taxon>
        <taxon>Mesorhizobium</taxon>
    </lineage>
</organism>
<dbReference type="EMBL" id="LZTJ01000034">
    <property type="protein sequence ID" value="OBP69634.1"/>
    <property type="molecule type" value="Genomic_DNA"/>
</dbReference>
<dbReference type="Proteomes" id="UP000093748">
    <property type="component" value="Unassembled WGS sequence"/>
</dbReference>
<evidence type="ECO:0000256" key="1">
    <source>
        <dbReference type="PIRNR" id="PIRNR012702"/>
    </source>
</evidence>
<proteinExistence type="inferred from homology"/>
<dbReference type="InterPro" id="IPR009197">
    <property type="entry name" value="MlrC"/>
</dbReference>
<dbReference type="InterPro" id="IPR010799">
    <property type="entry name" value="MlrC_C"/>
</dbReference>
<gene>
    <name evidence="4" type="ORF">BAE39_24300</name>
</gene>
<dbReference type="GO" id="GO:0006508">
    <property type="term" value="P:proteolysis"/>
    <property type="evidence" value="ECO:0007669"/>
    <property type="project" value="UniProtKB-KW"/>
</dbReference>
<dbReference type="Pfam" id="PF07364">
    <property type="entry name" value="DUF1485"/>
    <property type="match status" value="1"/>
</dbReference>
<dbReference type="OrthoDB" id="9782658at2"/>
<feature type="domain" description="Microcystin LR degradation protein MlrC N-terminal" evidence="3">
    <location>
        <begin position="2"/>
        <end position="288"/>
    </location>
</feature>
<evidence type="ECO:0000259" key="3">
    <source>
        <dbReference type="Pfam" id="PF07364"/>
    </source>
</evidence>
<protein>
    <recommendedName>
        <fullName evidence="1">Microcystinase C</fullName>
        <shortName evidence="1">MlrC</shortName>
    </recommendedName>
</protein>
<name>A0A1A5I059_RHILI</name>
<dbReference type="GO" id="GO:0008237">
    <property type="term" value="F:metallopeptidase activity"/>
    <property type="evidence" value="ECO:0007669"/>
    <property type="project" value="UniProtKB-KW"/>
</dbReference>
<comment type="function">
    <text evidence="1">Involved in peptidolytic degradation of cyclic heptapeptide hepatotoxin microcystin (MC).</text>
</comment>
<dbReference type="Pfam" id="PF07171">
    <property type="entry name" value="MlrC_C"/>
    <property type="match status" value="1"/>
</dbReference>
<keyword evidence="1" id="KW-0482">Metalloprotease</keyword>
<evidence type="ECO:0000259" key="2">
    <source>
        <dbReference type="Pfam" id="PF07171"/>
    </source>
</evidence>
<reference evidence="5" key="1">
    <citation type="submission" date="2016-06" db="EMBL/GenBank/DDBJ databases">
        <title>NZP2037 Pacbio-Illumina hybrid assembly.</title>
        <authorList>
            <person name="Ramsay J.P."/>
        </authorList>
    </citation>
    <scope>NUCLEOTIDE SEQUENCE [LARGE SCALE GENOMIC DNA]</scope>
    <source>
        <strain evidence="5">R7ANS::ICEMlSym2042</strain>
    </source>
</reference>